<keyword evidence="5" id="KW-1185">Reference proteome</keyword>
<dbReference type="AlphaFoldDB" id="A0A5F0D7V5"/>
<feature type="compositionally biased region" description="Polar residues" evidence="1">
    <location>
        <begin position="1"/>
        <end position="20"/>
    </location>
</feature>
<keyword evidence="2" id="KW-0472">Membrane</keyword>
<protein>
    <submittedName>
        <fullName evidence="4">DUF2202 domain-containing protein</fullName>
    </submittedName>
</protein>
<feature type="transmembrane region" description="Helical" evidence="2">
    <location>
        <begin position="39"/>
        <end position="56"/>
    </location>
</feature>
<dbReference type="CDD" id="cd01048">
    <property type="entry name" value="Ferritin_like_AB2"/>
    <property type="match status" value="1"/>
</dbReference>
<name>A0A5F0D7V5_9MICO</name>
<evidence type="ECO:0000256" key="1">
    <source>
        <dbReference type="SAM" id="MobiDB-lite"/>
    </source>
</evidence>
<keyword evidence="2" id="KW-1133">Transmembrane helix</keyword>
<feature type="domain" description="DUF2202" evidence="3">
    <location>
        <begin position="135"/>
        <end position="264"/>
    </location>
</feature>
<dbReference type="InterPro" id="IPR012347">
    <property type="entry name" value="Ferritin-like"/>
</dbReference>
<dbReference type="InterPro" id="IPR009078">
    <property type="entry name" value="Ferritin-like_SF"/>
</dbReference>
<evidence type="ECO:0000313" key="4">
    <source>
        <dbReference type="EMBL" id="TFB92308.1"/>
    </source>
</evidence>
<dbReference type="InterPro" id="IPR019243">
    <property type="entry name" value="DUF2202"/>
</dbReference>
<dbReference type="Pfam" id="PF09968">
    <property type="entry name" value="DUF2202"/>
    <property type="match status" value="1"/>
</dbReference>
<feature type="region of interest" description="Disordered" evidence="1">
    <location>
        <begin position="1"/>
        <end position="33"/>
    </location>
</feature>
<dbReference type="OrthoDB" id="9801086at2"/>
<comment type="caution">
    <text evidence="4">The sequence shown here is derived from an EMBL/GenBank/DDBJ whole genome shotgun (WGS) entry which is preliminary data.</text>
</comment>
<dbReference type="SUPFAM" id="SSF47240">
    <property type="entry name" value="Ferritin-like"/>
    <property type="match status" value="1"/>
</dbReference>
<organism evidence="4 5">
    <name type="scientific">Cryobacterium luteum</name>
    <dbReference type="NCBI Taxonomy" id="1424661"/>
    <lineage>
        <taxon>Bacteria</taxon>
        <taxon>Bacillati</taxon>
        <taxon>Actinomycetota</taxon>
        <taxon>Actinomycetes</taxon>
        <taxon>Micrococcales</taxon>
        <taxon>Microbacteriaceae</taxon>
        <taxon>Cryobacterium</taxon>
    </lineage>
</organism>
<sequence length="271" mass="27906">MPQRSRSPHQLHTVARSSAPPSDIVESPTKREHTMRRKIIITSAIATGVVITALIATPSLAAALRNGDAAANGAGARSTRSEAVTGMSGHQSNAKNDSSNHATGSDHAGSGMPGSGAGLTDVPSGTVTGEQATALAAMAAEEKLAHDLYLAFSQQYDAAVFTRILSSETKHSDAVGTLLERYDIADPTVGLAAGVFSTDVTQNLYDTLLAEGSVSLDAAMNAARTVEELDIADLTAATEGVTAPDVLAVYEHLLAASEHHLVAFGGKTFSD</sequence>
<accession>A0A5F0D7V5</accession>
<dbReference type="EMBL" id="SOFF01000016">
    <property type="protein sequence ID" value="TFB92308.1"/>
    <property type="molecule type" value="Genomic_DNA"/>
</dbReference>
<proteinExistence type="predicted"/>
<keyword evidence="2" id="KW-0812">Transmembrane</keyword>
<feature type="compositionally biased region" description="Polar residues" evidence="1">
    <location>
        <begin position="88"/>
        <end position="103"/>
    </location>
</feature>
<evidence type="ECO:0000256" key="2">
    <source>
        <dbReference type="SAM" id="Phobius"/>
    </source>
</evidence>
<evidence type="ECO:0000313" key="5">
    <source>
        <dbReference type="Proteomes" id="UP000297654"/>
    </source>
</evidence>
<dbReference type="Gene3D" id="1.20.1260.10">
    <property type="match status" value="1"/>
</dbReference>
<feature type="region of interest" description="Disordered" evidence="1">
    <location>
        <begin position="71"/>
        <end position="125"/>
    </location>
</feature>
<reference evidence="4 5" key="1">
    <citation type="submission" date="2019-03" db="EMBL/GenBank/DDBJ databases">
        <title>Genomics of glacier-inhabiting Cryobacterium strains.</title>
        <authorList>
            <person name="Liu Q."/>
            <person name="Xin Y.-H."/>
        </authorList>
    </citation>
    <scope>NUCLEOTIDE SEQUENCE [LARGE SCALE GENOMIC DNA]</scope>
    <source>
        <strain evidence="4 5">Hh15</strain>
    </source>
</reference>
<gene>
    <name evidence="4" type="ORF">E3O10_04485</name>
</gene>
<evidence type="ECO:0000259" key="3">
    <source>
        <dbReference type="Pfam" id="PF09968"/>
    </source>
</evidence>
<dbReference type="Proteomes" id="UP000297654">
    <property type="component" value="Unassembled WGS sequence"/>
</dbReference>